<evidence type="ECO:0000256" key="1">
    <source>
        <dbReference type="SAM" id="Coils"/>
    </source>
</evidence>
<feature type="transmembrane region" description="Helical" evidence="3">
    <location>
        <begin position="55"/>
        <end position="77"/>
    </location>
</feature>
<sequence length="874" mass="95957">MRKRSLIQAVDQTPDETHDETVVSEEFVAETSPELEEDDEVVWDDESAARRRFSWLLPAAAILAIAGWTAFFAWAHASQLMALPTPRAWTALVTQWAVPVLLVIGVWLLAMRNSAREARRFATVAHDLSAQSAELESRLATINRELSLAREFLTSQTRDLDYLGRTATDRLSEHADRLQALVADNGEQVEAIARVSVTALENMDKLRDNLPVVASSAKDVSNQIGSAGREAQNQLDALVDGFARLNEFGSASERQVASLRERIDGALEAFSQQADHLAEIADRRFSELREGSEDFRGELDRREVEALASLRTRFDKLRSEFAETETTTAADRETAVASLTERLAAIREETAHAAATIREGEAQAMDAWQEQIEAMRERMNDAVEEIARVDDAALEAANAKLAALAAEAERVDTRIAERNRMFAQETTERQVAMAEAEEAAQQRLTQRLAALDEAIADRRAAQAEQLSLMAAEGDELGERIAALGTVFAAIAEQGREARTELADGIGALNAKLADSRGALDGTETAVSQLTDASVRLLELIQASAKHSRDDLPQAMEASEARLDRIEQRAEEVKALLDQAKSAGEALTASMDTAEARSREAMDGIEVFQNRFGETASEHADEIARLRGSIATLGEESAGVSEQAQTALRDAITALETSAREALAAIETEQAERIAGIAREVGQQSAEAIDHALREQTAHALTELDAASERSAAAGREITRQLRDQLAKVNELTANLESRIAHARERAAEDVDNDFSRRVALISESLNSNAIDITKALSTDVTDTAWTSYLRGDRGIFTRRAVRLLDNTEAREIAELYDADHDFRDHVSRYIHDFEAMLRTLLSTRDGNAISVTLLSSDMGKLYVVLAQALERLRQ</sequence>
<evidence type="ECO:0000313" key="6">
    <source>
        <dbReference type="Proteomes" id="UP000439914"/>
    </source>
</evidence>
<reference evidence="4 7" key="2">
    <citation type="submission" date="2023-07" db="EMBL/GenBank/DDBJ databases">
        <title>Genomic Encyclopedia of Type Strains, Phase IV (KMG-IV): sequencing the most valuable type-strain genomes for metagenomic binning, comparative biology and taxonomic classification.</title>
        <authorList>
            <person name="Goeker M."/>
        </authorList>
    </citation>
    <scope>NUCLEOTIDE SEQUENCE [LARGE SCALE GENOMIC DNA]</scope>
    <source>
        <strain evidence="4 7">DSM 14432</strain>
    </source>
</reference>
<evidence type="ECO:0000313" key="5">
    <source>
        <dbReference type="EMBL" id="MXP35724.1"/>
    </source>
</evidence>
<dbReference type="EMBL" id="JAUSWK010000001">
    <property type="protein sequence ID" value="MDQ0565262.1"/>
    <property type="molecule type" value="Genomic_DNA"/>
</dbReference>
<keyword evidence="7" id="KW-1185">Reference proteome</keyword>
<reference evidence="5 6" key="1">
    <citation type="submission" date="2019-12" db="EMBL/GenBank/DDBJ databases">
        <title>Genomic-based taxomic classification of the family Erythrobacteraceae.</title>
        <authorList>
            <person name="Xu L."/>
        </authorList>
    </citation>
    <scope>NUCLEOTIDE SEQUENCE [LARGE SCALE GENOMIC DNA]</scope>
    <source>
        <strain evidence="5 6">CGMCC 1.8703</strain>
    </source>
</reference>
<dbReference type="RefSeq" id="WP_160766770.1">
    <property type="nucleotide sequence ID" value="NZ_JAUSWK010000001.1"/>
</dbReference>
<feature type="coiled-coil region" evidence="1">
    <location>
        <begin position="358"/>
        <end position="454"/>
    </location>
</feature>
<dbReference type="EMBL" id="WTYG01000002">
    <property type="protein sequence ID" value="MXP35724.1"/>
    <property type="molecule type" value="Genomic_DNA"/>
</dbReference>
<dbReference type="Proteomes" id="UP001238601">
    <property type="component" value="Unassembled WGS sequence"/>
</dbReference>
<dbReference type="Proteomes" id="UP000439914">
    <property type="component" value="Unassembled WGS sequence"/>
</dbReference>
<evidence type="ECO:0000256" key="2">
    <source>
        <dbReference type="SAM" id="MobiDB-lite"/>
    </source>
</evidence>
<keyword evidence="3" id="KW-0812">Transmembrane</keyword>
<keyword evidence="3" id="KW-1133">Transmembrane helix</keyword>
<accession>A0A6I4UDI0</accession>
<evidence type="ECO:0000313" key="7">
    <source>
        <dbReference type="Proteomes" id="UP001238601"/>
    </source>
</evidence>
<organism evidence="5 6">
    <name type="scientific">Qipengyuania citrea</name>
    <dbReference type="NCBI Taxonomy" id="225971"/>
    <lineage>
        <taxon>Bacteria</taxon>
        <taxon>Pseudomonadati</taxon>
        <taxon>Pseudomonadota</taxon>
        <taxon>Alphaproteobacteria</taxon>
        <taxon>Sphingomonadales</taxon>
        <taxon>Erythrobacteraceae</taxon>
        <taxon>Qipengyuania</taxon>
    </lineage>
</organism>
<dbReference type="AlphaFoldDB" id="A0A6I4UDI0"/>
<comment type="caution">
    <text evidence="5">The sequence shown here is derived from an EMBL/GenBank/DDBJ whole genome shotgun (WGS) entry which is preliminary data.</text>
</comment>
<name>A0A6I4UDI0_9SPHN</name>
<keyword evidence="1" id="KW-0175">Coiled coil</keyword>
<protein>
    <submittedName>
        <fullName evidence="4 5">ATPase</fullName>
    </submittedName>
</protein>
<evidence type="ECO:0000256" key="3">
    <source>
        <dbReference type="SAM" id="Phobius"/>
    </source>
</evidence>
<feature type="region of interest" description="Disordered" evidence="2">
    <location>
        <begin position="1"/>
        <end position="23"/>
    </location>
</feature>
<evidence type="ECO:0000313" key="4">
    <source>
        <dbReference type="EMBL" id="MDQ0565262.1"/>
    </source>
</evidence>
<gene>
    <name evidence="5" type="ORF">GRI55_08040</name>
    <name evidence="4" type="ORF">QOZ97_000772</name>
</gene>
<proteinExistence type="predicted"/>
<feature type="transmembrane region" description="Helical" evidence="3">
    <location>
        <begin position="89"/>
        <end position="110"/>
    </location>
</feature>
<dbReference type="GeneID" id="93685621"/>
<keyword evidence="3" id="KW-0472">Membrane</keyword>
<feature type="coiled-coil region" evidence="1">
    <location>
        <begin position="555"/>
        <end position="582"/>
    </location>
</feature>
<feature type="coiled-coil region" evidence="1">
    <location>
        <begin position="718"/>
        <end position="745"/>
    </location>
</feature>